<dbReference type="AlphaFoldDB" id="A0A239E6E5"/>
<evidence type="ECO:0000313" key="6">
    <source>
        <dbReference type="EMBL" id="SNS39593.1"/>
    </source>
</evidence>
<evidence type="ECO:0000256" key="4">
    <source>
        <dbReference type="HAMAP-Rule" id="MF_01698"/>
    </source>
</evidence>
<dbReference type="GO" id="GO:0008999">
    <property type="term" value="F:protein-N-terminal-alanine acetyltransferase activity"/>
    <property type="evidence" value="ECO:0007669"/>
    <property type="project" value="TreeGrafter"/>
</dbReference>
<feature type="binding site" evidence="4">
    <location>
        <position position="274"/>
    </location>
    <ligand>
        <name>1D-myo-inositol 2-(L-cysteinylamino)-2-deoxy-alpha-D-glucopyranoside</name>
        <dbReference type="ChEBI" id="CHEBI:58887"/>
    </ligand>
</feature>
<evidence type="ECO:0000256" key="1">
    <source>
        <dbReference type="ARBA" id="ARBA00022679"/>
    </source>
</evidence>
<dbReference type="CDD" id="cd04301">
    <property type="entry name" value="NAT_SF"/>
    <property type="match status" value="2"/>
</dbReference>
<feature type="binding site" evidence="4">
    <location>
        <begin position="81"/>
        <end position="83"/>
    </location>
    <ligand>
        <name>acetyl-CoA</name>
        <dbReference type="ChEBI" id="CHEBI:57288"/>
        <label>1</label>
    </ligand>
</feature>
<reference evidence="7" key="1">
    <citation type="submission" date="2017-06" db="EMBL/GenBank/DDBJ databases">
        <authorList>
            <person name="Varghese N."/>
            <person name="Submissions S."/>
        </authorList>
    </citation>
    <scope>NUCLEOTIDE SEQUENCE [LARGE SCALE GENOMIC DNA]</scope>
    <source>
        <strain evidence="7">JCM 23211</strain>
    </source>
</reference>
<evidence type="ECO:0000313" key="7">
    <source>
        <dbReference type="Proteomes" id="UP000198327"/>
    </source>
</evidence>
<protein>
    <recommendedName>
        <fullName evidence="4">Mycothiol acetyltransferase</fullName>
        <shortName evidence="4">MSH acetyltransferase</shortName>
        <ecNumber evidence="4">2.3.1.189</ecNumber>
    </recommendedName>
    <alternativeName>
        <fullName evidence="4">Mycothiol synthase</fullName>
    </alternativeName>
</protein>
<dbReference type="EC" id="2.3.1.189" evidence="4"/>
<keyword evidence="7" id="KW-1185">Reference proteome</keyword>
<dbReference type="GO" id="GO:0035447">
    <property type="term" value="F:mycothiol synthase activity"/>
    <property type="evidence" value="ECO:0007669"/>
    <property type="project" value="UniProtKB-UniRule"/>
</dbReference>
<name>A0A239E6E5_9NOCA</name>
<feature type="binding site" evidence="4">
    <location>
        <begin position="247"/>
        <end position="253"/>
    </location>
    <ligand>
        <name>acetyl-CoA</name>
        <dbReference type="ChEBI" id="CHEBI:57288"/>
        <label>2</label>
    </ligand>
</feature>
<dbReference type="InterPro" id="IPR016181">
    <property type="entry name" value="Acyl_CoA_acyltransferase"/>
</dbReference>
<dbReference type="Gene3D" id="3.40.630.30">
    <property type="match status" value="1"/>
</dbReference>
<feature type="binding site" evidence="4">
    <location>
        <position position="223"/>
    </location>
    <ligand>
        <name>1D-myo-inositol 2-(L-cysteinylamino)-2-deoxy-alpha-D-glucopyranoside</name>
        <dbReference type="ChEBI" id="CHEBI:58887"/>
    </ligand>
</feature>
<dbReference type="InterPro" id="IPR000182">
    <property type="entry name" value="GNAT_dom"/>
</dbReference>
<dbReference type="PIRSF" id="PIRSF021524">
    <property type="entry name" value="MSH_acetyltransferase"/>
    <property type="match status" value="1"/>
</dbReference>
<evidence type="ECO:0000256" key="3">
    <source>
        <dbReference type="ARBA" id="ARBA00023315"/>
    </source>
</evidence>
<evidence type="ECO:0000256" key="2">
    <source>
        <dbReference type="ARBA" id="ARBA00022737"/>
    </source>
</evidence>
<feature type="domain" description="N-acetyltransferase" evidence="5">
    <location>
        <begin position="155"/>
        <end position="303"/>
    </location>
</feature>
<dbReference type="PANTHER" id="PTHR43617:SF31">
    <property type="entry name" value="MYCOTHIOL ACETYLTRANSFERASE"/>
    <property type="match status" value="1"/>
</dbReference>
<dbReference type="STRING" id="398843.A3K89_03990"/>
<feature type="binding site" evidence="4">
    <location>
        <position position="39"/>
    </location>
    <ligand>
        <name>1D-myo-inositol 2-(L-cysteinylamino)-2-deoxy-alpha-D-glucopyranoside</name>
        <dbReference type="ChEBI" id="CHEBI:58887"/>
    </ligand>
</feature>
<feature type="binding site" evidence="4">
    <location>
        <position position="182"/>
    </location>
    <ligand>
        <name>1D-myo-inositol 2-(L-cysteinylamino)-2-deoxy-alpha-D-glucopyranoside</name>
        <dbReference type="ChEBI" id="CHEBI:58887"/>
    </ligand>
</feature>
<feature type="domain" description="N-acetyltransferase" evidence="5">
    <location>
        <begin position="11"/>
        <end position="147"/>
    </location>
</feature>
<comment type="catalytic activity">
    <reaction evidence="4">
        <text>1D-myo-inositol 2-(L-cysteinylamino)-2-deoxy-alpha-D-glucopyranoside + acetyl-CoA = mycothiol + CoA + H(+)</text>
        <dbReference type="Rhea" id="RHEA:26172"/>
        <dbReference type="ChEBI" id="CHEBI:15378"/>
        <dbReference type="ChEBI" id="CHEBI:16768"/>
        <dbReference type="ChEBI" id="CHEBI:57287"/>
        <dbReference type="ChEBI" id="CHEBI:57288"/>
        <dbReference type="ChEBI" id="CHEBI:58887"/>
        <dbReference type="EC" id="2.3.1.189"/>
    </reaction>
</comment>
<proteinExistence type="inferred from homology"/>
<dbReference type="Pfam" id="PF13508">
    <property type="entry name" value="Acetyltransf_7"/>
    <property type="match status" value="1"/>
</dbReference>
<dbReference type="SUPFAM" id="SSF55729">
    <property type="entry name" value="Acyl-CoA N-acyltransferases (Nat)"/>
    <property type="match status" value="1"/>
</dbReference>
<dbReference type="Proteomes" id="UP000198327">
    <property type="component" value="Unassembled WGS sequence"/>
</dbReference>
<dbReference type="HAMAP" id="MF_01698">
    <property type="entry name" value="MshD"/>
    <property type="match status" value="1"/>
</dbReference>
<dbReference type="GO" id="GO:0010125">
    <property type="term" value="P:mycothiol biosynthetic process"/>
    <property type="evidence" value="ECO:0007669"/>
    <property type="project" value="UniProtKB-UniRule"/>
</dbReference>
<dbReference type="NCBIfam" id="TIGR03448">
    <property type="entry name" value="mycothiol_MshD"/>
    <property type="match status" value="1"/>
</dbReference>
<comment type="caution">
    <text evidence="4">Lacks conserved residue(s) required for the propagation of feature annotation.</text>
</comment>
<feature type="binding site" evidence="4">
    <location>
        <begin position="240"/>
        <end position="242"/>
    </location>
    <ligand>
        <name>acetyl-CoA</name>
        <dbReference type="ChEBI" id="CHEBI:57288"/>
        <label>2</label>
    </ligand>
</feature>
<dbReference type="InterPro" id="IPR050276">
    <property type="entry name" value="MshD_Acetyltransferase"/>
</dbReference>
<comment type="similarity">
    <text evidence="4">Belongs to the acetyltransferase family. MshD subfamily.</text>
</comment>
<evidence type="ECO:0000259" key="5">
    <source>
        <dbReference type="PROSITE" id="PS51186"/>
    </source>
</evidence>
<dbReference type="InterPro" id="IPR017813">
    <property type="entry name" value="Mycothiol_AcTrfase"/>
</dbReference>
<dbReference type="PROSITE" id="PS51186">
    <property type="entry name" value="GNAT"/>
    <property type="match status" value="2"/>
</dbReference>
<dbReference type="Pfam" id="PF00583">
    <property type="entry name" value="Acetyltransf_1"/>
    <property type="match status" value="1"/>
</dbReference>
<comment type="function">
    <text evidence="4">Catalyzes the transfer of acetyl from acetyl-CoA to desacetylmycothiol (Cys-GlcN-Ins) to form mycothiol.</text>
</comment>
<keyword evidence="1 4" id="KW-0808">Transferase</keyword>
<keyword evidence="2 4" id="KW-0677">Repeat</keyword>
<organism evidence="6 7">
    <name type="scientific">Rhodococcoides kyotonense</name>
    <dbReference type="NCBI Taxonomy" id="398843"/>
    <lineage>
        <taxon>Bacteria</taxon>
        <taxon>Bacillati</taxon>
        <taxon>Actinomycetota</taxon>
        <taxon>Actinomycetes</taxon>
        <taxon>Mycobacteriales</taxon>
        <taxon>Nocardiaceae</taxon>
        <taxon>Rhodococcoides</taxon>
    </lineage>
</organism>
<keyword evidence="3 4" id="KW-0012">Acyltransferase</keyword>
<accession>A0A239E6E5</accession>
<feature type="binding site" evidence="4">
    <location>
        <begin position="279"/>
        <end position="284"/>
    </location>
    <ligand>
        <name>acetyl-CoA</name>
        <dbReference type="ChEBI" id="CHEBI:57288"/>
        <label>2</label>
    </ligand>
</feature>
<dbReference type="EMBL" id="FZOW01000002">
    <property type="protein sequence ID" value="SNS39593.1"/>
    <property type="molecule type" value="Genomic_DNA"/>
</dbReference>
<dbReference type="PANTHER" id="PTHR43617">
    <property type="entry name" value="L-AMINO ACID N-ACETYLTRANSFERASE"/>
    <property type="match status" value="1"/>
</dbReference>
<feature type="binding site" evidence="4">
    <location>
        <position position="236"/>
    </location>
    <ligand>
        <name>1D-myo-inositol 2-(L-cysteinylamino)-2-deoxy-alpha-D-glucopyranoside</name>
        <dbReference type="ChEBI" id="CHEBI:58887"/>
    </ligand>
</feature>
<gene>
    <name evidence="4" type="primary">mshD</name>
    <name evidence="6" type="ORF">SAMN05421642_102200</name>
</gene>
<comment type="subunit">
    <text evidence="4">Monomer.</text>
</comment>
<sequence length="303" mass="32076">MSFDIARTESGAIASATSEAIRLIVSRATAADGTAPISEQAVKAVSSDGDVVHLVVTDGAAVVGYAGVSPSSESSPAMAEVVVDPEFRGRGVGRALVERALAEGGDGARVWAHGDLAPARAVASSLGLTVARELLQMRRPLASPELPDVVVPDGVSLRTYRGHQDDAELLRVNNAAFAWHPEQGGWTDKDIAERRAEDWFDPAGVFLAFEEGTDTLLGFHWTKVHPAEAGEDEIGEVYVVGIDPAAQGRGLGRVLTLAGLHYLRGRKLGAVLLYVEADNAAAVHTYERLGFTRFHVDAAYSRG</sequence>